<dbReference type="HAMAP" id="MF_01965">
    <property type="entry name" value="NADHX_dehydratase"/>
    <property type="match status" value="1"/>
</dbReference>
<comment type="function">
    <text evidence="18">Catalyzes the epimerization of the S- and R-forms of NAD(P)HX, a damaged form of NAD(P)H that is a result of enzymatic or heat-dependent hydration. This is a prerequisite for the S-specific NAD(P)H-hydrate dehydratase to allow the repair of both epimers of NAD(P)HX.</text>
</comment>
<comment type="similarity">
    <text evidence="18">Belongs to the NnrE/AIBP family.</text>
</comment>
<feature type="binding site" evidence="17">
    <location>
        <position position="257"/>
    </location>
    <ligand>
        <name>(6S)-NADPHX</name>
        <dbReference type="ChEBI" id="CHEBI:64076"/>
    </ligand>
</feature>
<comment type="similarity">
    <text evidence="3 19">In the N-terminal section; belongs to the NnrE/AIBP family.</text>
</comment>
<keyword evidence="10 17" id="KW-0520">NAD</keyword>
<dbReference type="Pfam" id="PF03853">
    <property type="entry name" value="YjeF_N"/>
    <property type="match status" value="1"/>
</dbReference>
<sequence>MLKILSGSQVKELDAAYINRKGISSLNLMESAASGFVGWWTAMDFDKQLPVVVFCGAGNNGGDGYAIARLLHGLDFEVIVVQCFTDSSGMSPDALFNKQSLPDGVQVRHWSEFAPCESAVVIDAYLGVGLRGPLRQEAVEVIQKINSLAGLKISVDIPSGLPSDGLLDGLCVRADFTVTLAFPKLSLLFPEHASVAGKLVLVDIGIEDSDYQEFPSTYFFLIKKDLKSYHRTFHRFSHKGDFGKIMLFAGSIGKMGAAVLAGKAALRTGSGLVTVQIPESERQVVQTAAPELMCSFGLQGNLGMFDALGVGPAIGVDDNAGTLAYLFQNFPKPMVIDADAITLLGKKPDLVQLIPKGSILTPHLVEFDRILGRSENHLERLEKASDFCNKWGLNMLIKGANSVICLADGRQIFNSSGTHYMATAGAGDVLTGILTSLLGQGYSPEQAMICGVYQHGLAGEIAGERKRRGTIASDIVEAIPETFRRLDIS</sequence>
<dbReference type="Pfam" id="PF01256">
    <property type="entry name" value="Carb_kinase"/>
    <property type="match status" value="1"/>
</dbReference>
<evidence type="ECO:0000256" key="8">
    <source>
        <dbReference type="ARBA" id="ARBA00022857"/>
    </source>
</evidence>
<evidence type="ECO:0000313" key="23">
    <source>
        <dbReference type="Proteomes" id="UP000664698"/>
    </source>
</evidence>
<feature type="binding site" evidence="17">
    <location>
        <position position="363"/>
    </location>
    <ligand>
        <name>(6S)-NADPHX</name>
        <dbReference type="ChEBI" id="CHEBI:64076"/>
    </ligand>
</feature>
<dbReference type="InterPro" id="IPR029056">
    <property type="entry name" value="Ribokinase-like"/>
</dbReference>
<dbReference type="HAMAP" id="MF_01966">
    <property type="entry name" value="NADHX_epimerase"/>
    <property type="match status" value="1"/>
</dbReference>
<dbReference type="Proteomes" id="UP000664698">
    <property type="component" value="Unassembled WGS sequence"/>
</dbReference>
<evidence type="ECO:0000256" key="10">
    <source>
        <dbReference type="ARBA" id="ARBA00023027"/>
    </source>
</evidence>
<evidence type="ECO:0000256" key="16">
    <source>
        <dbReference type="ARBA" id="ARBA00049209"/>
    </source>
</evidence>
<dbReference type="InterPro" id="IPR036652">
    <property type="entry name" value="YjeF_N_dom_sf"/>
</dbReference>
<dbReference type="InterPro" id="IPR017953">
    <property type="entry name" value="Carbohydrate_kinase_pred_CS"/>
</dbReference>
<feature type="binding site" evidence="18">
    <location>
        <begin position="127"/>
        <end position="133"/>
    </location>
    <ligand>
        <name>(6S)-NADPHX</name>
        <dbReference type="ChEBI" id="CHEBI:64076"/>
    </ligand>
</feature>
<dbReference type="EC" id="5.1.99.6" evidence="19"/>
<keyword evidence="9 18" id="KW-0630">Potassium</keyword>
<dbReference type="RefSeq" id="WP_206567227.1">
    <property type="nucleotide sequence ID" value="NZ_JAFKCW010000001.1"/>
</dbReference>
<feature type="domain" description="YjeF C-terminal" evidence="20">
    <location>
        <begin position="222"/>
        <end position="486"/>
    </location>
</feature>
<accession>A0ABS3BJ88</accession>
<evidence type="ECO:0000256" key="14">
    <source>
        <dbReference type="ARBA" id="ARBA00025153"/>
    </source>
</evidence>
<evidence type="ECO:0000256" key="1">
    <source>
        <dbReference type="ARBA" id="ARBA00000013"/>
    </source>
</evidence>
<keyword evidence="23" id="KW-1185">Reference proteome</keyword>
<name>A0ABS3BJ88_9BACT</name>
<evidence type="ECO:0000313" key="22">
    <source>
        <dbReference type="EMBL" id="MBN7799223.1"/>
    </source>
</evidence>
<organism evidence="22 23">
    <name type="scientific">Algoriphagus aestuariicola</name>
    <dbReference type="NCBI Taxonomy" id="1852016"/>
    <lineage>
        <taxon>Bacteria</taxon>
        <taxon>Pseudomonadati</taxon>
        <taxon>Bacteroidota</taxon>
        <taxon>Cytophagia</taxon>
        <taxon>Cytophagales</taxon>
        <taxon>Cyclobacteriaceae</taxon>
        <taxon>Algoriphagus</taxon>
    </lineage>
</organism>
<evidence type="ECO:0000256" key="9">
    <source>
        <dbReference type="ARBA" id="ARBA00022958"/>
    </source>
</evidence>
<comment type="function">
    <text evidence="14 19">Bifunctional enzyme that catalyzes the epimerization of the S- and R-forms of NAD(P)HX and the dehydration of the S-form of NAD(P)HX at the expense of ADP, which is converted to AMP. This allows the repair of both epimers of NAD(P)HX, a damaged form of NAD(P)H that is a result of enzymatic or heat-dependent hydration.</text>
</comment>
<evidence type="ECO:0000259" key="20">
    <source>
        <dbReference type="PROSITE" id="PS51383"/>
    </source>
</evidence>
<evidence type="ECO:0000256" key="17">
    <source>
        <dbReference type="HAMAP-Rule" id="MF_01965"/>
    </source>
</evidence>
<evidence type="ECO:0000256" key="4">
    <source>
        <dbReference type="ARBA" id="ARBA00009524"/>
    </source>
</evidence>
<dbReference type="PROSITE" id="PS51383">
    <property type="entry name" value="YJEF_C_3"/>
    <property type="match status" value="1"/>
</dbReference>
<dbReference type="PROSITE" id="PS51385">
    <property type="entry name" value="YJEF_N"/>
    <property type="match status" value="1"/>
</dbReference>
<feature type="binding site" evidence="17">
    <location>
        <position position="428"/>
    </location>
    <ligand>
        <name>(6S)-NADPHX</name>
        <dbReference type="ChEBI" id="CHEBI:64076"/>
    </ligand>
</feature>
<dbReference type="Gene3D" id="3.40.50.10260">
    <property type="entry name" value="YjeF N-terminal domain"/>
    <property type="match status" value="1"/>
</dbReference>
<evidence type="ECO:0000256" key="3">
    <source>
        <dbReference type="ARBA" id="ARBA00006001"/>
    </source>
</evidence>
<comment type="similarity">
    <text evidence="4 19">In the C-terminal section; belongs to the NnrD/CARKD family.</text>
</comment>
<evidence type="ECO:0000256" key="11">
    <source>
        <dbReference type="ARBA" id="ARBA00023235"/>
    </source>
</evidence>
<dbReference type="PANTHER" id="PTHR12592:SF0">
    <property type="entry name" value="ATP-DEPENDENT (S)-NAD(P)H-HYDRATE DEHYDRATASE"/>
    <property type="match status" value="1"/>
</dbReference>
<comment type="subunit">
    <text evidence="17">Homotetramer.</text>
</comment>
<comment type="catalytic activity">
    <reaction evidence="2 18 19">
        <text>(6R)-NADPHX = (6S)-NADPHX</text>
        <dbReference type="Rhea" id="RHEA:32227"/>
        <dbReference type="ChEBI" id="CHEBI:64076"/>
        <dbReference type="ChEBI" id="CHEBI:64077"/>
        <dbReference type="EC" id="5.1.99.6"/>
    </reaction>
</comment>
<feature type="binding site" evidence="18">
    <location>
        <position position="159"/>
    </location>
    <ligand>
        <name>K(+)</name>
        <dbReference type="ChEBI" id="CHEBI:29103"/>
    </ligand>
</feature>
<comment type="cofactor">
    <cofactor evidence="18 19">
        <name>K(+)</name>
        <dbReference type="ChEBI" id="CHEBI:29103"/>
    </cofactor>
    <text evidence="18 19">Binds 1 potassium ion per subunit.</text>
</comment>
<comment type="catalytic activity">
    <reaction evidence="15 17 19">
        <text>(6S)-NADHX + ADP = AMP + phosphate + NADH + H(+)</text>
        <dbReference type="Rhea" id="RHEA:32223"/>
        <dbReference type="ChEBI" id="CHEBI:15378"/>
        <dbReference type="ChEBI" id="CHEBI:43474"/>
        <dbReference type="ChEBI" id="CHEBI:57945"/>
        <dbReference type="ChEBI" id="CHEBI:64074"/>
        <dbReference type="ChEBI" id="CHEBI:456215"/>
        <dbReference type="ChEBI" id="CHEBI:456216"/>
        <dbReference type="EC" id="4.2.1.136"/>
    </reaction>
</comment>
<keyword evidence="11 18" id="KW-0413">Isomerase</keyword>
<evidence type="ECO:0000256" key="12">
    <source>
        <dbReference type="ARBA" id="ARBA00023239"/>
    </source>
</evidence>
<evidence type="ECO:0000259" key="21">
    <source>
        <dbReference type="PROSITE" id="PS51385"/>
    </source>
</evidence>
<dbReference type="SUPFAM" id="SSF64153">
    <property type="entry name" value="YjeF N-terminal domain-like"/>
    <property type="match status" value="1"/>
</dbReference>
<dbReference type="PROSITE" id="PS01050">
    <property type="entry name" value="YJEF_C_2"/>
    <property type="match status" value="1"/>
</dbReference>
<dbReference type="PIRSF" id="PIRSF017184">
    <property type="entry name" value="Nnr"/>
    <property type="match status" value="1"/>
</dbReference>
<dbReference type="EMBL" id="JAFKCW010000001">
    <property type="protein sequence ID" value="MBN7799223.1"/>
    <property type="molecule type" value="Genomic_DNA"/>
</dbReference>
<keyword evidence="12 17" id="KW-0456">Lyase</keyword>
<comment type="function">
    <text evidence="17">Catalyzes the dehydration of the S-form of NAD(P)HX at the expense of ADP, which is converted to AMP. Together with NAD(P)HX epimerase, which catalyzes the epimerization of the S- and R-forms, the enzyme allows the repair of both epimers of NAD(P)HX, a damaged form of NAD(P)H that is a result of enzymatic or heat-dependent hydration.</text>
</comment>
<proteinExistence type="inferred from homology"/>
<feature type="binding site" evidence="18">
    <location>
        <position position="123"/>
    </location>
    <ligand>
        <name>K(+)</name>
        <dbReference type="ChEBI" id="CHEBI:29103"/>
    </ligand>
</feature>
<dbReference type="EC" id="4.2.1.136" evidence="19"/>
<keyword evidence="13" id="KW-0511">Multifunctional enzyme</keyword>
<comment type="catalytic activity">
    <reaction evidence="1 18 19">
        <text>(6R)-NADHX = (6S)-NADHX</text>
        <dbReference type="Rhea" id="RHEA:32215"/>
        <dbReference type="ChEBI" id="CHEBI:64074"/>
        <dbReference type="ChEBI" id="CHEBI:64075"/>
        <dbReference type="EC" id="5.1.99.6"/>
    </reaction>
</comment>
<dbReference type="InterPro" id="IPR004443">
    <property type="entry name" value="YjeF_N_dom"/>
</dbReference>
<evidence type="ECO:0000256" key="13">
    <source>
        <dbReference type="ARBA" id="ARBA00023268"/>
    </source>
</evidence>
<comment type="caution">
    <text evidence="22">The sequence shown here is derived from an EMBL/GenBank/DDBJ whole genome shotgun (WGS) entry which is preliminary data.</text>
</comment>
<dbReference type="NCBIfam" id="TIGR00197">
    <property type="entry name" value="yjeF_nterm"/>
    <property type="match status" value="1"/>
</dbReference>
<feature type="binding site" evidence="17">
    <location>
        <position position="427"/>
    </location>
    <ligand>
        <name>AMP</name>
        <dbReference type="ChEBI" id="CHEBI:456215"/>
    </ligand>
</feature>
<dbReference type="SUPFAM" id="SSF53613">
    <property type="entry name" value="Ribokinase-like"/>
    <property type="match status" value="1"/>
</dbReference>
<comment type="similarity">
    <text evidence="17">Belongs to the NnrD/CARKD family.</text>
</comment>
<evidence type="ECO:0000256" key="15">
    <source>
        <dbReference type="ARBA" id="ARBA00048238"/>
    </source>
</evidence>
<evidence type="ECO:0000256" key="6">
    <source>
        <dbReference type="ARBA" id="ARBA00022741"/>
    </source>
</evidence>
<keyword evidence="8 17" id="KW-0521">NADP</keyword>
<dbReference type="PANTHER" id="PTHR12592">
    <property type="entry name" value="ATP-DEPENDENT (S)-NAD(P)H-HYDRATE DEHYDRATASE FAMILY MEMBER"/>
    <property type="match status" value="1"/>
</dbReference>
<feature type="binding site" evidence="18">
    <location>
        <position position="156"/>
    </location>
    <ligand>
        <name>(6S)-NADPHX</name>
        <dbReference type="ChEBI" id="CHEBI:64076"/>
    </ligand>
</feature>
<protein>
    <recommendedName>
        <fullName evidence="19">Bifunctional NAD(P)H-hydrate repair enzyme</fullName>
    </recommendedName>
    <alternativeName>
        <fullName evidence="19">Nicotinamide nucleotide repair protein</fullName>
    </alternativeName>
    <domain>
        <recommendedName>
            <fullName evidence="19">ADP-dependent (S)-NAD(P)H-hydrate dehydratase</fullName>
            <ecNumber evidence="19">4.2.1.136</ecNumber>
        </recommendedName>
        <alternativeName>
            <fullName evidence="19">ADP-dependent NAD(P)HX dehydratase</fullName>
        </alternativeName>
    </domain>
    <domain>
        <recommendedName>
            <fullName evidence="19">NAD(P)H-hydrate epimerase</fullName>
            <ecNumber evidence="19">5.1.99.6</ecNumber>
        </recommendedName>
    </domain>
</protein>
<evidence type="ECO:0000256" key="7">
    <source>
        <dbReference type="ARBA" id="ARBA00022840"/>
    </source>
</evidence>
<dbReference type="InterPro" id="IPR000631">
    <property type="entry name" value="CARKD"/>
</dbReference>
<evidence type="ECO:0000256" key="18">
    <source>
        <dbReference type="HAMAP-Rule" id="MF_01966"/>
    </source>
</evidence>
<keyword evidence="5 18" id="KW-0479">Metal-binding</keyword>
<feature type="domain" description="YjeF N-terminal" evidence="21">
    <location>
        <begin position="10"/>
        <end position="212"/>
    </location>
</feature>
<keyword evidence="7 17" id="KW-0067">ATP-binding</keyword>
<comment type="catalytic activity">
    <reaction evidence="16 17 19">
        <text>(6S)-NADPHX + ADP = AMP + phosphate + NADPH + H(+)</text>
        <dbReference type="Rhea" id="RHEA:32235"/>
        <dbReference type="ChEBI" id="CHEBI:15378"/>
        <dbReference type="ChEBI" id="CHEBI:43474"/>
        <dbReference type="ChEBI" id="CHEBI:57783"/>
        <dbReference type="ChEBI" id="CHEBI:64076"/>
        <dbReference type="ChEBI" id="CHEBI:456215"/>
        <dbReference type="ChEBI" id="CHEBI:456216"/>
        <dbReference type="EC" id="4.2.1.136"/>
    </reaction>
</comment>
<evidence type="ECO:0000256" key="5">
    <source>
        <dbReference type="ARBA" id="ARBA00022723"/>
    </source>
</evidence>
<evidence type="ECO:0000256" key="2">
    <source>
        <dbReference type="ARBA" id="ARBA00000909"/>
    </source>
</evidence>
<reference evidence="22 23" key="1">
    <citation type="submission" date="2021-03" db="EMBL/GenBank/DDBJ databases">
        <title>novel species isolated from a fishpond in China.</title>
        <authorList>
            <person name="Lu H."/>
            <person name="Cai Z."/>
        </authorList>
    </citation>
    <scope>NUCLEOTIDE SEQUENCE [LARGE SCALE GENOMIC DNA]</scope>
    <source>
        <strain evidence="22 23">JCM 31546</strain>
    </source>
</reference>
<gene>
    <name evidence="17" type="primary">nnrD</name>
    <name evidence="18" type="synonym">nnrE</name>
    <name evidence="22" type="ORF">J0A67_00035</name>
</gene>
<dbReference type="InterPro" id="IPR030677">
    <property type="entry name" value="Nnr"/>
</dbReference>
<feature type="binding site" evidence="18">
    <location>
        <begin position="59"/>
        <end position="63"/>
    </location>
    <ligand>
        <name>(6S)-NADPHX</name>
        <dbReference type="ChEBI" id="CHEBI:64076"/>
    </ligand>
</feature>
<keyword evidence="6 17" id="KW-0547">Nucleotide-binding</keyword>
<dbReference type="CDD" id="cd01171">
    <property type="entry name" value="YXKO-related"/>
    <property type="match status" value="1"/>
</dbReference>
<comment type="cofactor">
    <cofactor evidence="17">
        <name>Mg(2+)</name>
        <dbReference type="ChEBI" id="CHEBI:18420"/>
    </cofactor>
</comment>
<dbReference type="Gene3D" id="3.40.1190.20">
    <property type="match status" value="1"/>
</dbReference>
<comment type="caution">
    <text evidence="17">Lacks conserved residue(s) required for the propagation of feature annotation.</text>
</comment>
<feature type="binding site" evidence="17">
    <location>
        <begin position="398"/>
        <end position="402"/>
    </location>
    <ligand>
        <name>AMP</name>
        <dbReference type="ChEBI" id="CHEBI:456215"/>
    </ligand>
</feature>
<evidence type="ECO:0000256" key="19">
    <source>
        <dbReference type="PIRNR" id="PIRNR017184"/>
    </source>
</evidence>
<dbReference type="NCBIfam" id="TIGR00196">
    <property type="entry name" value="yjeF_cterm"/>
    <property type="match status" value="1"/>
</dbReference>
<feature type="binding site" evidence="18">
    <location>
        <position position="60"/>
    </location>
    <ligand>
        <name>K(+)</name>
        <dbReference type="ChEBI" id="CHEBI:29103"/>
    </ligand>
</feature>